<dbReference type="PROSITE" id="PS00356">
    <property type="entry name" value="HTH_LACI_1"/>
    <property type="match status" value="1"/>
</dbReference>
<dbReference type="AlphaFoldDB" id="A0A495EPP8"/>
<evidence type="ECO:0000256" key="1">
    <source>
        <dbReference type="ARBA" id="ARBA00023015"/>
    </source>
</evidence>
<dbReference type="SUPFAM" id="SSF53822">
    <property type="entry name" value="Periplasmic binding protein-like I"/>
    <property type="match status" value="1"/>
</dbReference>
<dbReference type="GO" id="GO:0000976">
    <property type="term" value="F:transcription cis-regulatory region binding"/>
    <property type="evidence" value="ECO:0007669"/>
    <property type="project" value="TreeGrafter"/>
</dbReference>
<sequence>MPNVPGAKLKDVAALAGVSVGTVSNVLNRPEQVSPDKKSRVLAAIDQLGFVRNESARSLRSGSTRSLGMLVLDVRNPFFTDVALGAENVAEAHKHSLILANSAEDSGRELAYLDLFEQQRVQGVLITPFGQVLQRLETMRSRGIPSVLVDRLARNDQFCSVSVDDVAGGATALTHLLDAGSVRPAFVGGPFTLQQVEDRYQGAADAAARAGVSLQLFETPDLKFERGRQIGDLISNLQPAKRPDAVFAANDQLALGLLQSFAANELRVPEDIAIVGFDDIDFASQSSIPLSSISQPRHLIGERAAELLFDEIDNAEEHVHSQVVFTPELVARQSTRRH</sequence>
<comment type="caution">
    <text evidence="5">The sequence shown here is derived from an EMBL/GenBank/DDBJ whole genome shotgun (WGS) entry which is preliminary data.</text>
</comment>
<accession>A0A495EPP8</accession>
<dbReference type="CDD" id="cd01392">
    <property type="entry name" value="HTH_LacI"/>
    <property type="match status" value="1"/>
</dbReference>
<dbReference type="InterPro" id="IPR046335">
    <property type="entry name" value="LacI/GalR-like_sensor"/>
</dbReference>
<dbReference type="Proteomes" id="UP000276055">
    <property type="component" value="Unassembled WGS sequence"/>
</dbReference>
<protein>
    <submittedName>
        <fullName evidence="5">LacI family transcriptional regulator</fullName>
    </submittedName>
</protein>
<dbReference type="Gene3D" id="3.40.50.2300">
    <property type="match status" value="2"/>
</dbReference>
<evidence type="ECO:0000256" key="3">
    <source>
        <dbReference type="ARBA" id="ARBA00023163"/>
    </source>
</evidence>
<name>A0A495EPP8_9MICC</name>
<dbReference type="PROSITE" id="PS50932">
    <property type="entry name" value="HTH_LACI_2"/>
    <property type="match status" value="1"/>
</dbReference>
<dbReference type="Gene3D" id="1.10.260.40">
    <property type="entry name" value="lambda repressor-like DNA-binding domains"/>
    <property type="match status" value="1"/>
</dbReference>
<evidence type="ECO:0000256" key="2">
    <source>
        <dbReference type="ARBA" id="ARBA00023125"/>
    </source>
</evidence>
<reference evidence="5 6" key="1">
    <citation type="submission" date="2018-10" db="EMBL/GenBank/DDBJ databases">
        <title>Genomic Encyclopedia of Type Strains, Phase IV (KMG-IV): sequencing the most valuable type-strain genomes for metagenomic binning, comparative biology and taxonomic classification.</title>
        <authorList>
            <person name="Goeker M."/>
        </authorList>
    </citation>
    <scope>NUCLEOTIDE SEQUENCE [LARGE SCALE GENOMIC DNA]</scope>
    <source>
        <strain evidence="5 6">DSM 25586</strain>
    </source>
</reference>
<dbReference type="SUPFAM" id="SSF47413">
    <property type="entry name" value="lambda repressor-like DNA-binding domains"/>
    <property type="match status" value="1"/>
</dbReference>
<organism evidence="5 6">
    <name type="scientific">Arthrobacter oryzae</name>
    <dbReference type="NCBI Taxonomy" id="409290"/>
    <lineage>
        <taxon>Bacteria</taxon>
        <taxon>Bacillati</taxon>
        <taxon>Actinomycetota</taxon>
        <taxon>Actinomycetes</taxon>
        <taxon>Micrococcales</taxon>
        <taxon>Micrococcaceae</taxon>
        <taxon>Arthrobacter</taxon>
    </lineage>
</organism>
<dbReference type="GO" id="GO:0003700">
    <property type="term" value="F:DNA-binding transcription factor activity"/>
    <property type="evidence" value="ECO:0007669"/>
    <property type="project" value="TreeGrafter"/>
</dbReference>
<evidence type="ECO:0000313" key="6">
    <source>
        <dbReference type="Proteomes" id="UP000276055"/>
    </source>
</evidence>
<proteinExistence type="predicted"/>
<dbReference type="InterPro" id="IPR028082">
    <property type="entry name" value="Peripla_BP_I"/>
</dbReference>
<dbReference type="InterPro" id="IPR000843">
    <property type="entry name" value="HTH_LacI"/>
</dbReference>
<dbReference type="Pfam" id="PF13377">
    <property type="entry name" value="Peripla_BP_3"/>
    <property type="match status" value="1"/>
</dbReference>
<dbReference type="OrthoDB" id="37081at2"/>
<evidence type="ECO:0000259" key="4">
    <source>
        <dbReference type="PROSITE" id="PS50932"/>
    </source>
</evidence>
<feature type="domain" description="HTH lacI-type" evidence="4">
    <location>
        <begin position="7"/>
        <end position="61"/>
    </location>
</feature>
<dbReference type="EMBL" id="RBIR01000005">
    <property type="protein sequence ID" value="RKR18884.1"/>
    <property type="molecule type" value="Genomic_DNA"/>
</dbReference>
<dbReference type="Pfam" id="PF00356">
    <property type="entry name" value="LacI"/>
    <property type="match status" value="1"/>
</dbReference>
<dbReference type="PANTHER" id="PTHR30146">
    <property type="entry name" value="LACI-RELATED TRANSCRIPTIONAL REPRESSOR"/>
    <property type="match status" value="1"/>
</dbReference>
<gene>
    <name evidence="5" type="ORF">C8D78_2625</name>
</gene>
<dbReference type="PANTHER" id="PTHR30146:SF109">
    <property type="entry name" value="HTH-TYPE TRANSCRIPTIONAL REGULATOR GALS"/>
    <property type="match status" value="1"/>
</dbReference>
<dbReference type="InterPro" id="IPR010982">
    <property type="entry name" value="Lambda_DNA-bd_dom_sf"/>
</dbReference>
<evidence type="ECO:0000313" key="5">
    <source>
        <dbReference type="EMBL" id="RKR18884.1"/>
    </source>
</evidence>
<keyword evidence="3" id="KW-0804">Transcription</keyword>
<keyword evidence="2" id="KW-0238">DNA-binding</keyword>
<keyword evidence="1" id="KW-0805">Transcription regulation</keyword>
<dbReference type="SMART" id="SM00354">
    <property type="entry name" value="HTH_LACI"/>
    <property type="match status" value="1"/>
</dbReference>